<accession>A0AAI9N2V0</accession>
<gene>
    <name evidence="1" type="ORF">HFRIS_016215</name>
</gene>
<dbReference type="EMBL" id="AEEC02000023">
    <property type="protein sequence ID" value="EOA03771.1"/>
    <property type="molecule type" value="Genomic_DNA"/>
</dbReference>
<name>A0AAI9N2V0_9BURK</name>
<evidence type="ECO:0000313" key="1">
    <source>
        <dbReference type="EMBL" id="EOA03771.1"/>
    </source>
</evidence>
<proteinExistence type="predicted"/>
<organism evidence="1 2">
    <name type="scientific">Herbaspirillum frisingense GSF30</name>
    <dbReference type="NCBI Taxonomy" id="864073"/>
    <lineage>
        <taxon>Bacteria</taxon>
        <taxon>Pseudomonadati</taxon>
        <taxon>Pseudomonadota</taxon>
        <taxon>Betaproteobacteria</taxon>
        <taxon>Burkholderiales</taxon>
        <taxon>Oxalobacteraceae</taxon>
        <taxon>Herbaspirillum</taxon>
    </lineage>
</organism>
<comment type="caution">
    <text evidence="1">The sequence shown here is derived from an EMBL/GenBank/DDBJ whole genome shotgun (WGS) entry which is preliminary data.</text>
</comment>
<dbReference type="AlphaFoldDB" id="A0AAI9N2V0"/>
<evidence type="ECO:0008006" key="3">
    <source>
        <dbReference type="Google" id="ProtNLM"/>
    </source>
</evidence>
<protein>
    <recommendedName>
        <fullName evidence="3">DUF2513 domain-containing protein</fullName>
    </recommendedName>
</protein>
<reference evidence="1 2" key="1">
    <citation type="journal article" date="2013" name="Front. Microbiol.">
        <title>The genome of the endophytic bacterium H. frisingense GSF30(T) identifies diverse strategies in the Herbaspirillum genus to interact with plants.</title>
        <authorList>
            <person name="Straub D."/>
            <person name="Rothballer M."/>
            <person name="Hartmann A."/>
            <person name="Ludewig U."/>
        </authorList>
    </citation>
    <scope>NUCLEOTIDE SEQUENCE [LARGE SCALE GENOMIC DNA]</scope>
    <source>
        <strain evidence="1 2">GSF30</strain>
    </source>
</reference>
<dbReference type="Proteomes" id="UP000006772">
    <property type="component" value="Unassembled WGS sequence"/>
</dbReference>
<evidence type="ECO:0000313" key="2">
    <source>
        <dbReference type="Proteomes" id="UP000006772"/>
    </source>
</evidence>
<sequence>MRCRPPLQASTVGHYALITGKEDDMKRDKALMGEILKQLASFGTLYGDVEKIQSTLPGQVAPEVILHHLRLLYDRGLAAVDMHNFWRVTDQGYDALESGGELFSKQEAPLPGQRGIDN</sequence>